<protein>
    <submittedName>
        <fullName evidence="8">CYRIA/CYRIB Rac1 binding domain-containing protein</fullName>
    </submittedName>
</protein>
<dbReference type="GO" id="GO:0030833">
    <property type="term" value="P:regulation of actin filament polymerization"/>
    <property type="evidence" value="ECO:0007669"/>
    <property type="project" value="InterPro"/>
</dbReference>
<evidence type="ECO:0000259" key="6">
    <source>
        <dbReference type="Pfam" id="PF07159"/>
    </source>
</evidence>
<sequence>MVKSHYHHFVHPAYQRLARRARKAEKDAQAQPKNNQTKQNKASFGVCQLAVRIKQRLLNYSPLARVPPFYCQKCGLASNKMMVLTNHVCSKKLVAFSEYTNLEKLVRLGFRSKVKDAFAVLERIPNPQSVKIHRLPSSLHFHVLDKLKSPPTLIELASKAFDSAHLHFETVVPVCLLSSSAPQTSQNGQLAKQEAYSEDTAGYFCQVCCKLFCRFLDYDQHLEENEDCAKLADPLEIEVATTKPYSRLGHLIENKDIAQMSYQTDDQDSRQQPQQMRYSPEDRAKCVEWFIEEEKARVPVSKKIQMTRTRSSNSRCGDVVRYVIGASSSSAADKFYESYNDVNIFLDFEHVRPTDSERFLFQLLDQILTVADRLEQDIAEYGAGASAQVREALQNPADANVQHSAMHVVRQFVLRIKSYYDLAQQIEQAWPNLLWNCAPLARVVDFVFRFDSLKMSTPALQNDFSFYRRVISKNDCDREEVVKPTPMLNSISNATVVFVKNHPDLPVSNTTETLATIVHICRHMLERKDFCERISLETRDFFLRVMVGSLILFDHIDTEGGAFCRQSPIDVKAVVDLIKQNANEEQTGQLMNALRYTSKHFSDQETQKSIRCLFN</sequence>
<evidence type="ECO:0000256" key="5">
    <source>
        <dbReference type="SAM" id="MobiDB-lite"/>
    </source>
</evidence>
<evidence type="ECO:0000256" key="1">
    <source>
        <dbReference type="ARBA" id="ARBA00004635"/>
    </source>
</evidence>
<dbReference type="PANTHER" id="PTHR12422">
    <property type="entry name" value="GH09096P"/>
    <property type="match status" value="1"/>
</dbReference>
<organism evidence="7 8">
    <name type="scientific">Ditylenchus dipsaci</name>
    <dbReference type="NCBI Taxonomy" id="166011"/>
    <lineage>
        <taxon>Eukaryota</taxon>
        <taxon>Metazoa</taxon>
        <taxon>Ecdysozoa</taxon>
        <taxon>Nematoda</taxon>
        <taxon>Chromadorea</taxon>
        <taxon>Rhabditida</taxon>
        <taxon>Tylenchina</taxon>
        <taxon>Tylenchomorpha</taxon>
        <taxon>Sphaerularioidea</taxon>
        <taxon>Anguinidae</taxon>
        <taxon>Anguininae</taxon>
        <taxon>Ditylenchus</taxon>
    </lineage>
</organism>
<dbReference type="Pfam" id="PF07159">
    <property type="entry name" value="CYRIA-B_Rac1-bd"/>
    <property type="match status" value="1"/>
</dbReference>
<comment type="subcellular location">
    <subcellularLocation>
        <location evidence="1">Membrane</location>
        <topology evidence="1">Lipid-anchor</topology>
    </subcellularLocation>
</comment>
<evidence type="ECO:0000256" key="2">
    <source>
        <dbReference type="ARBA" id="ARBA00005778"/>
    </source>
</evidence>
<feature type="region of interest" description="Disordered" evidence="5">
    <location>
        <begin position="20"/>
        <end position="39"/>
    </location>
</feature>
<dbReference type="WBParaSite" id="jg16360">
    <property type="protein sequence ID" value="jg16360"/>
    <property type="gene ID" value="jg16360"/>
</dbReference>
<accession>A0A915D5Z9</accession>
<name>A0A915D5Z9_9BILA</name>
<evidence type="ECO:0000313" key="8">
    <source>
        <dbReference type="WBParaSite" id="jg16360"/>
    </source>
</evidence>
<dbReference type="GO" id="GO:0016020">
    <property type="term" value="C:membrane"/>
    <property type="evidence" value="ECO:0007669"/>
    <property type="project" value="UniProtKB-SubCell"/>
</dbReference>
<dbReference type="GO" id="GO:0031267">
    <property type="term" value="F:small GTPase binding"/>
    <property type="evidence" value="ECO:0007669"/>
    <property type="project" value="InterPro"/>
</dbReference>
<keyword evidence="7" id="KW-1185">Reference proteome</keyword>
<dbReference type="InterPro" id="IPR039789">
    <property type="entry name" value="CYRI"/>
</dbReference>
<keyword evidence="3" id="KW-0472">Membrane</keyword>
<evidence type="ECO:0000256" key="4">
    <source>
        <dbReference type="ARBA" id="ARBA00023288"/>
    </source>
</evidence>
<comment type="similarity">
    <text evidence="2">Belongs to the CYRI family.</text>
</comment>
<keyword evidence="4" id="KW-0449">Lipoprotein</keyword>
<evidence type="ECO:0000256" key="3">
    <source>
        <dbReference type="ARBA" id="ARBA00023136"/>
    </source>
</evidence>
<dbReference type="AlphaFoldDB" id="A0A915D5Z9"/>
<proteinExistence type="inferred from homology"/>
<feature type="domain" description="CYRIA/CYRIB Rac1 binding" evidence="6">
    <location>
        <begin position="343"/>
        <end position="611"/>
    </location>
</feature>
<reference evidence="8" key="1">
    <citation type="submission" date="2022-11" db="UniProtKB">
        <authorList>
            <consortium name="WormBaseParasite"/>
        </authorList>
    </citation>
    <scope>IDENTIFICATION</scope>
</reference>
<evidence type="ECO:0000313" key="7">
    <source>
        <dbReference type="Proteomes" id="UP000887574"/>
    </source>
</evidence>
<dbReference type="InterPro" id="IPR009828">
    <property type="entry name" value="CYRIA/CYRIB_Rac1-bd"/>
</dbReference>
<dbReference type="Proteomes" id="UP000887574">
    <property type="component" value="Unplaced"/>
</dbReference>